<protein>
    <submittedName>
        <fullName evidence="2">Uncharacterized protein</fullName>
    </submittedName>
</protein>
<sequence>MSIPNLASAIDPLSARPMLSPSETTSTIYSLGNRTHSAQQLEPRTPLVCFNSARQL</sequence>
<gene>
    <name evidence="2" type="ORF">AOQ84DRAFT_357468</name>
</gene>
<feature type="region of interest" description="Disordered" evidence="1">
    <location>
        <begin position="1"/>
        <end position="27"/>
    </location>
</feature>
<dbReference type="AlphaFoldDB" id="A0A8E2JLY8"/>
<keyword evidence="3" id="KW-1185">Reference proteome</keyword>
<dbReference type="Proteomes" id="UP000250140">
    <property type="component" value="Unassembled WGS sequence"/>
</dbReference>
<organism evidence="2 3">
    <name type="scientific">Glonium stellatum</name>
    <dbReference type="NCBI Taxonomy" id="574774"/>
    <lineage>
        <taxon>Eukaryota</taxon>
        <taxon>Fungi</taxon>
        <taxon>Dikarya</taxon>
        <taxon>Ascomycota</taxon>
        <taxon>Pezizomycotina</taxon>
        <taxon>Dothideomycetes</taxon>
        <taxon>Pleosporomycetidae</taxon>
        <taxon>Gloniales</taxon>
        <taxon>Gloniaceae</taxon>
        <taxon>Glonium</taxon>
    </lineage>
</organism>
<accession>A0A8E2JLY8</accession>
<evidence type="ECO:0000256" key="1">
    <source>
        <dbReference type="SAM" id="MobiDB-lite"/>
    </source>
</evidence>
<dbReference type="EMBL" id="KV750977">
    <property type="protein sequence ID" value="OCL02285.1"/>
    <property type="molecule type" value="Genomic_DNA"/>
</dbReference>
<name>A0A8E2JLY8_9PEZI</name>
<reference evidence="2 3" key="1">
    <citation type="journal article" date="2016" name="Nat. Commun.">
        <title>Ectomycorrhizal ecology is imprinted in the genome of the dominant symbiotic fungus Cenococcum geophilum.</title>
        <authorList>
            <consortium name="DOE Joint Genome Institute"/>
            <person name="Peter M."/>
            <person name="Kohler A."/>
            <person name="Ohm R.A."/>
            <person name="Kuo A."/>
            <person name="Krutzmann J."/>
            <person name="Morin E."/>
            <person name="Arend M."/>
            <person name="Barry K.W."/>
            <person name="Binder M."/>
            <person name="Choi C."/>
            <person name="Clum A."/>
            <person name="Copeland A."/>
            <person name="Grisel N."/>
            <person name="Haridas S."/>
            <person name="Kipfer T."/>
            <person name="LaButti K."/>
            <person name="Lindquist E."/>
            <person name="Lipzen A."/>
            <person name="Maire R."/>
            <person name="Meier B."/>
            <person name="Mihaltcheva S."/>
            <person name="Molinier V."/>
            <person name="Murat C."/>
            <person name="Poggeler S."/>
            <person name="Quandt C.A."/>
            <person name="Sperisen C."/>
            <person name="Tritt A."/>
            <person name="Tisserant E."/>
            <person name="Crous P.W."/>
            <person name="Henrissat B."/>
            <person name="Nehls U."/>
            <person name="Egli S."/>
            <person name="Spatafora J.W."/>
            <person name="Grigoriev I.V."/>
            <person name="Martin F.M."/>
        </authorList>
    </citation>
    <scope>NUCLEOTIDE SEQUENCE [LARGE SCALE GENOMIC DNA]</scope>
    <source>
        <strain evidence="2 3">CBS 207.34</strain>
    </source>
</reference>
<evidence type="ECO:0000313" key="3">
    <source>
        <dbReference type="Proteomes" id="UP000250140"/>
    </source>
</evidence>
<proteinExistence type="predicted"/>
<evidence type="ECO:0000313" key="2">
    <source>
        <dbReference type="EMBL" id="OCL02285.1"/>
    </source>
</evidence>